<comment type="catalytic activity">
    <reaction evidence="5 6">
        <text>cytidine(34) in tRNA(Ile2) + L-lysine + ATP = lysidine(34) in tRNA(Ile2) + AMP + diphosphate + H(+)</text>
        <dbReference type="Rhea" id="RHEA:43744"/>
        <dbReference type="Rhea" id="RHEA-COMP:10625"/>
        <dbReference type="Rhea" id="RHEA-COMP:10670"/>
        <dbReference type="ChEBI" id="CHEBI:15378"/>
        <dbReference type="ChEBI" id="CHEBI:30616"/>
        <dbReference type="ChEBI" id="CHEBI:32551"/>
        <dbReference type="ChEBI" id="CHEBI:33019"/>
        <dbReference type="ChEBI" id="CHEBI:82748"/>
        <dbReference type="ChEBI" id="CHEBI:83665"/>
        <dbReference type="ChEBI" id="CHEBI:456215"/>
        <dbReference type="EC" id="6.3.4.19"/>
    </reaction>
</comment>
<gene>
    <name evidence="6" type="primary">tilS</name>
    <name evidence="8" type="ORF">CLV78_106202</name>
</gene>
<dbReference type="InterPro" id="IPR012094">
    <property type="entry name" value="tRNA_Ile_lys_synt"/>
</dbReference>
<evidence type="ECO:0000256" key="6">
    <source>
        <dbReference type="HAMAP-Rule" id="MF_01161"/>
    </source>
</evidence>
<dbReference type="SUPFAM" id="SSF52402">
    <property type="entry name" value="Adenine nucleotide alpha hydrolases-like"/>
    <property type="match status" value="1"/>
</dbReference>
<dbReference type="GO" id="GO:0005524">
    <property type="term" value="F:ATP binding"/>
    <property type="evidence" value="ECO:0007669"/>
    <property type="project" value="UniProtKB-UniRule"/>
</dbReference>
<comment type="function">
    <text evidence="6">Ligates lysine onto the cytidine present at position 34 of the AUA codon-specific tRNA(Ile) that contains the anticodon CAU, in an ATP-dependent manner. Cytidine is converted to lysidine, thus changing the amino acid specificity of the tRNA from methionine to isoleucine.</text>
</comment>
<evidence type="ECO:0000313" key="8">
    <source>
        <dbReference type="EMBL" id="PRY22661.1"/>
    </source>
</evidence>
<evidence type="ECO:0000256" key="2">
    <source>
        <dbReference type="ARBA" id="ARBA00022694"/>
    </source>
</evidence>
<evidence type="ECO:0000256" key="3">
    <source>
        <dbReference type="ARBA" id="ARBA00022741"/>
    </source>
</evidence>
<dbReference type="HAMAP" id="MF_01161">
    <property type="entry name" value="tRNA_Ile_lys_synt"/>
    <property type="match status" value="1"/>
</dbReference>
<dbReference type="GO" id="GO:0006400">
    <property type="term" value="P:tRNA modification"/>
    <property type="evidence" value="ECO:0007669"/>
    <property type="project" value="UniProtKB-UniRule"/>
</dbReference>
<dbReference type="NCBIfam" id="TIGR02432">
    <property type="entry name" value="lysidine_TilS_N"/>
    <property type="match status" value="1"/>
</dbReference>
<dbReference type="EMBL" id="PVTD01000006">
    <property type="protein sequence ID" value="PRY22661.1"/>
    <property type="molecule type" value="Genomic_DNA"/>
</dbReference>
<evidence type="ECO:0000256" key="5">
    <source>
        <dbReference type="ARBA" id="ARBA00048539"/>
    </source>
</evidence>
<dbReference type="Pfam" id="PF01171">
    <property type="entry name" value="ATP_bind_3"/>
    <property type="match status" value="1"/>
</dbReference>
<accession>A0A2T0RND9</accession>
<dbReference type="GO" id="GO:0005737">
    <property type="term" value="C:cytoplasm"/>
    <property type="evidence" value="ECO:0007669"/>
    <property type="project" value="UniProtKB-SubCell"/>
</dbReference>
<keyword evidence="1 6" id="KW-0436">Ligase</keyword>
<evidence type="ECO:0000313" key="9">
    <source>
        <dbReference type="Proteomes" id="UP000239480"/>
    </source>
</evidence>
<dbReference type="InterPro" id="IPR012795">
    <property type="entry name" value="tRNA_Ile_lys_synt_N"/>
</dbReference>
<dbReference type="PANTHER" id="PTHR43033">
    <property type="entry name" value="TRNA(ILE)-LYSIDINE SYNTHASE-RELATED"/>
    <property type="match status" value="1"/>
</dbReference>
<dbReference type="Proteomes" id="UP000239480">
    <property type="component" value="Unassembled WGS sequence"/>
</dbReference>
<feature type="domain" description="tRNA(Ile)-lysidine/2-thiocytidine synthase N-terminal" evidence="7">
    <location>
        <begin position="27"/>
        <end position="225"/>
    </location>
</feature>
<dbReference type="GO" id="GO:0032267">
    <property type="term" value="F:tRNA(Ile)-lysidine synthase activity"/>
    <property type="evidence" value="ECO:0007669"/>
    <property type="project" value="UniProtKB-EC"/>
</dbReference>
<name>A0A2T0RND9_9RHOB</name>
<keyword evidence="4 6" id="KW-0067">ATP-binding</keyword>
<comment type="subcellular location">
    <subcellularLocation>
        <location evidence="6">Cytoplasm</location>
    </subcellularLocation>
</comment>
<keyword evidence="3 6" id="KW-0547">Nucleotide-binding</keyword>
<evidence type="ECO:0000256" key="1">
    <source>
        <dbReference type="ARBA" id="ARBA00022598"/>
    </source>
</evidence>
<sequence>MPAEGWLAARFADTLDRLLSTHRPERIGIAVSGGSDSTALLHLTADWAAERGIALRAASVDHGLRPEAAQEIELVRAQARGLGVEHAILRWEGWDGTGNLQDAARRARRRLLWQWARGLDNVLLGHTMDDQAETVLRHLSRGSGVAGLSGIAECSLLPAPPDLQIEVSGLERTGDGRSVLGPNLVRPLLGIRRQTLRDWLTARDIAWSDDPSNEDDRFDRVRVRKALAEGNALGLTVEGLAATATRMRRAREALTRRMVAAASDTLRVEQGDVILRREALLSLEGETLSGLLAGALRWISGAEYRPRASALESAIADLREGRSSTLHGCHLNVGPRDVRLCREWKAVAGLRTPFTGDVRWDGRWRITGPELPAATVQALGDDAKGRDGAPFHSLRARPALYVSGRLVAAPGLDETPYAAEVSPPGGGFLTWLERA</sequence>
<evidence type="ECO:0000256" key="4">
    <source>
        <dbReference type="ARBA" id="ARBA00022840"/>
    </source>
</evidence>
<dbReference type="InterPro" id="IPR011063">
    <property type="entry name" value="TilS/TtcA_N"/>
</dbReference>
<comment type="domain">
    <text evidence="6">The N-terminal region contains the highly conserved SGGXDS motif, predicted to be a P-loop motif involved in ATP binding.</text>
</comment>
<comment type="caution">
    <text evidence="8">The sequence shown here is derived from an EMBL/GenBank/DDBJ whole genome shotgun (WGS) entry which is preliminary data.</text>
</comment>
<feature type="binding site" evidence="6">
    <location>
        <begin position="32"/>
        <end position="37"/>
    </location>
    <ligand>
        <name>ATP</name>
        <dbReference type="ChEBI" id="CHEBI:30616"/>
    </ligand>
</feature>
<reference evidence="8 9" key="1">
    <citation type="submission" date="2018-03" db="EMBL/GenBank/DDBJ databases">
        <title>Genomic Encyclopedia of Archaeal and Bacterial Type Strains, Phase II (KMG-II): from individual species to whole genera.</title>
        <authorList>
            <person name="Goeker M."/>
        </authorList>
    </citation>
    <scope>NUCLEOTIDE SEQUENCE [LARGE SCALE GENOMIC DNA]</scope>
    <source>
        <strain evidence="8 9">DSM 29328</strain>
    </source>
</reference>
<keyword evidence="9" id="KW-1185">Reference proteome</keyword>
<proteinExistence type="inferred from homology"/>
<keyword evidence="6" id="KW-0963">Cytoplasm</keyword>
<comment type="similarity">
    <text evidence="6">Belongs to the tRNA(Ile)-lysidine synthase family.</text>
</comment>
<dbReference type="OrthoDB" id="9807403at2"/>
<dbReference type="CDD" id="cd01992">
    <property type="entry name" value="TilS_N"/>
    <property type="match status" value="1"/>
</dbReference>
<dbReference type="PANTHER" id="PTHR43033:SF1">
    <property type="entry name" value="TRNA(ILE)-LYSIDINE SYNTHASE-RELATED"/>
    <property type="match status" value="1"/>
</dbReference>
<dbReference type="AlphaFoldDB" id="A0A2T0RND9"/>
<dbReference type="RefSeq" id="WP_106205729.1">
    <property type="nucleotide sequence ID" value="NZ_PVTD01000006.1"/>
</dbReference>
<evidence type="ECO:0000259" key="7">
    <source>
        <dbReference type="Pfam" id="PF01171"/>
    </source>
</evidence>
<dbReference type="EC" id="6.3.4.19" evidence="6"/>
<dbReference type="Gene3D" id="3.40.50.620">
    <property type="entry name" value="HUPs"/>
    <property type="match status" value="1"/>
</dbReference>
<dbReference type="InterPro" id="IPR014729">
    <property type="entry name" value="Rossmann-like_a/b/a_fold"/>
</dbReference>
<protein>
    <recommendedName>
        <fullName evidence="6">tRNA(Ile)-lysidine synthase</fullName>
        <ecNumber evidence="6">6.3.4.19</ecNumber>
    </recommendedName>
    <alternativeName>
        <fullName evidence="6">tRNA(Ile)-2-lysyl-cytidine synthase</fullName>
    </alternativeName>
    <alternativeName>
        <fullName evidence="6">tRNA(Ile)-lysidine synthetase</fullName>
    </alternativeName>
</protein>
<organism evidence="8 9">
    <name type="scientific">Aliiruegeria haliotis</name>
    <dbReference type="NCBI Taxonomy" id="1280846"/>
    <lineage>
        <taxon>Bacteria</taxon>
        <taxon>Pseudomonadati</taxon>
        <taxon>Pseudomonadota</taxon>
        <taxon>Alphaproteobacteria</taxon>
        <taxon>Rhodobacterales</taxon>
        <taxon>Roseobacteraceae</taxon>
        <taxon>Aliiruegeria</taxon>
    </lineage>
</organism>
<keyword evidence="2 6" id="KW-0819">tRNA processing</keyword>